<name>A0A0D9Z1I7_9ORYZ</name>
<evidence type="ECO:0000313" key="1">
    <source>
        <dbReference type="EnsemblPlants" id="OGLUM03G02090.1"/>
    </source>
</evidence>
<proteinExistence type="predicted"/>
<accession>A0A0D9Z1I7</accession>
<dbReference type="Proteomes" id="UP000026961">
    <property type="component" value="Chromosome 3"/>
</dbReference>
<keyword evidence="2" id="KW-1185">Reference proteome</keyword>
<reference evidence="1" key="1">
    <citation type="submission" date="2015-04" db="UniProtKB">
        <authorList>
            <consortium name="EnsemblPlants"/>
        </authorList>
    </citation>
    <scope>IDENTIFICATION</scope>
</reference>
<sequence length="65" mass="7371">MLLVTANSYGCTKKVAGNCNFSKLYKMMHITASSIWLSTHEPQKQNYLTPSVIAGQLQRGRNLYY</sequence>
<dbReference type="Gramene" id="OGLUM03G02090.1">
    <property type="protein sequence ID" value="OGLUM03G02090.1"/>
    <property type="gene ID" value="OGLUM03G02090"/>
</dbReference>
<evidence type="ECO:0000313" key="2">
    <source>
        <dbReference type="Proteomes" id="UP000026961"/>
    </source>
</evidence>
<protein>
    <submittedName>
        <fullName evidence="1">Uncharacterized protein</fullName>
    </submittedName>
</protein>
<reference evidence="1" key="2">
    <citation type="submission" date="2018-05" db="EMBL/GenBank/DDBJ databases">
        <title>OgluRS3 (Oryza glumaepatula Reference Sequence Version 3).</title>
        <authorList>
            <person name="Zhang J."/>
            <person name="Kudrna D."/>
            <person name="Lee S."/>
            <person name="Talag J."/>
            <person name="Welchert J."/>
            <person name="Wing R.A."/>
        </authorList>
    </citation>
    <scope>NUCLEOTIDE SEQUENCE [LARGE SCALE GENOMIC DNA]</scope>
</reference>
<organism evidence="1">
    <name type="scientific">Oryza glumipatula</name>
    <dbReference type="NCBI Taxonomy" id="40148"/>
    <lineage>
        <taxon>Eukaryota</taxon>
        <taxon>Viridiplantae</taxon>
        <taxon>Streptophyta</taxon>
        <taxon>Embryophyta</taxon>
        <taxon>Tracheophyta</taxon>
        <taxon>Spermatophyta</taxon>
        <taxon>Magnoliopsida</taxon>
        <taxon>Liliopsida</taxon>
        <taxon>Poales</taxon>
        <taxon>Poaceae</taxon>
        <taxon>BOP clade</taxon>
        <taxon>Oryzoideae</taxon>
        <taxon>Oryzeae</taxon>
        <taxon>Oryzinae</taxon>
        <taxon>Oryza</taxon>
    </lineage>
</organism>
<dbReference type="EnsemblPlants" id="OGLUM03G02090.1">
    <property type="protein sequence ID" value="OGLUM03G02090.1"/>
    <property type="gene ID" value="OGLUM03G02090"/>
</dbReference>
<dbReference type="AlphaFoldDB" id="A0A0D9Z1I7"/>
<dbReference type="HOGENOM" id="CLU_2853378_0_0_1"/>